<name>A0ABU7LVK4_9PROT</name>
<keyword evidence="2" id="KW-1133">Transmembrane helix</keyword>
<comment type="caution">
    <text evidence="4">The sequence shown here is derived from an EMBL/GenBank/DDBJ whole genome shotgun (WGS) entry which is preliminary data.</text>
</comment>
<feature type="transmembrane region" description="Helical" evidence="2">
    <location>
        <begin position="38"/>
        <end position="59"/>
    </location>
</feature>
<dbReference type="Proteomes" id="UP001310692">
    <property type="component" value="Unassembled WGS sequence"/>
</dbReference>
<keyword evidence="2" id="KW-0812">Transmembrane</keyword>
<dbReference type="EMBL" id="JAZDRO010000001">
    <property type="protein sequence ID" value="MEE2565292.1"/>
    <property type="molecule type" value="Genomic_DNA"/>
</dbReference>
<evidence type="ECO:0000313" key="4">
    <source>
        <dbReference type="EMBL" id="MEE2565292.1"/>
    </source>
</evidence>
<sequence>MTGTPPKPVFGPPHRASEPRRKPPAKKRWSGLPLAAHIAARGSILMLGILGVIAVILHIDRLPEGDKPWGEARLDEGIGTFTYAHIAALRDDPTACFAALDGSEMDFTPAEPSAQTVRAECRVDSGVRINRSNIGYAVQPEVASCALAAALYVWEREVVRPAALEHLGSEAVEIIHYGTYNCRRVNNSARGRWSEHAGANAIDIAGFRLADGRQVPVTDWDSDDARSAFLEEVRDGSCPLFRGVLGPDYNAAHHDHFHLDMGRWTICS</sequence>
<evidence type="ECO:0000256" key="1">
    <source>
        <dbReference type="SAM" id="MobiDB-lite"/>
    </source>
</evidence>
<reference evidence="4 5" key="1">
    <citation type="submission" date="2024-01" db="EMBL/GenBank/DDBJ databases">
        <title>Hyphobacterium bacterium isolated from marine sediment.</title>
        <authorList>
            <person name="Zhao S."/>
        </authorList>
    </citation>
    <scope>NUCLEOTIDE SEQUENCE [LARGE SCALE GENOMIC DNA]</scope>
    <source>
        <strain evidence="4 5">Y60-23</strain>
    </source>
</reference>
<dbReference type="Pfam" id="PF06904">
    <property type="entry name" value="Extensin-like_C"/>
    <property type="match status" value="1"/>
</dbReference>
<keyword evidence="5" id="KW-1185">Reference proteome</keyword>
<dbReference type="RefSeq" id="WP_330194830.1">
    <property type="nucleotide sequence ID" value="NZ_JAZDRO010000001.1"/>
</dbReference>
<feature type="region of interest" description="Disordered" evidence="1">
    <location>
        <begin position="1"/>
        <end position="28"/>
    </location>
</feature>
<feature type="compositionally biased region" description="Pro residues" evidence="1">
    <location>
        <begin position="1"/>
        <end position="11"/>
    </location>
</feature>
<evidence type="ECO:0000313" key="5">
    <source>
        <dbReference type="Proteomes" id="UP001310692"/>
    </source>
</evidence>
<gene>
    <name evidence="4" type="ORF">V0U35_01265</name>
</gene>
<organism evidence="4 5">
    <name type="scientific">Hyphobacterium marinum</name>
    <dbReference type="NCBI Taxonomy" id="3116574"/>
    <lineage>
        <taxon>Bacteria</taxon>
        <taxon>Pseudomonadati</taxon>
        <taxon>Pseudomonadota</taxon>
        <taxon>Alphaproteobacteria</taxon>
        <taxon>Maricaulales</taxon>
        <taxon>Maricaulaceae</taxon>
        <taxon>Hyphobacterium</taxon>
    </lineage>
</organism>
<feature type="domain" description="Extensin-like C-terminal" evidence="3">
    <location>
        <begin position="95"/>
        <end position="267"/>
    </location>
</feature>
<proteinExistence type="predicted"/>
<evidence type="ECO:0000259" key="3">
    <source>
        <dbReference type="Pfam" id="PF06904"/>
    </source>
</evidence>
<protein>
    <submittedName>
        <fullName evidence="4">Extensin family protein</fullName>
    </submittedName>
</protein>
<evidence type="ECO:0000256" key="2">
    <source>
        <dbReference type="SAM" id="Phobius"/>
    </source>
</evidence>
<keyword evidence="2" id="KW-0472">Membrane</keyword>
<dbReference type="InterPro" id="IPR009683">
    <property type="entry name" value="Extensin-like_C"/>
</dbReference>
<accession>A0ABU7LVK4</accession>